<accession>A0ABV6N1Y8</accession>
<organism evidence="1 2">
    <name type="scientific">Kutzneria chonburiensis</name>
    <dbReference type="NCBI Taxonomy" id="1483604"/>
    <lineage>
        <taxon>Bacteria</taxon>
        <taxon>Bacillati</taxon>
        <taxon>Actinomycetota</taxon>
        <taxon>Actinomycetes</taxon>
        <taxon>Pseudonocardiales</taxon>
        <taxon>Pseudonocardiaceae</taxon>
        <taxon>Kutzneria</taxon>
    </lineage>
</organism>
<name>A0ABV6N1Y8_9PSEU</name>
<evidence type="ECO:0000313" key="1">
    <source>
        <dbReference type="EMBL" id="MFC0546419.1"/>
    </source>
</evidence>
<protein>
    <submittedName>
        <fullName evidence="1">Tetratricopeptide repeat protein</fullName>
    </submittedName>
</protein>
<dbReference type="Pfam" id="PF13424">
    <property type="entry name" value="TPR_12"/>
    <property type="match status" value="1"/>
</dbReference>
<comment type="caution">
    <text evidence="1">The sequence shown here is derived from an EMBL/GenBank/DDBJ whole genome shotgun (WGS) entry which is preliminary data.</text>
</comment>
<gene>
    <name evidence="1" type="ORF">ACFFH7_33240</name>
</gene>
<evidence type="ECO:0000313" key="2">
    <source>
        <dbReference type="Proteomes" id="UP001589810"/>
    </source>
</evidence>
<proteinExistence type="predicted"/>
<reference evidence="1 2" key="1">
    <citation type="submission" date="2024-09" db="EMBL/GenBank/DDBJ databases">
        <authorList>
            <person name="Sun Q."/>
            <person name="Mori K."/>
        </authorList>
    </citation>
    <scope>NUCLEOTIDE SEQUENCE [LARGE SCALE GENOMIC DNA]</scope>
    <source>
        <strain evidence="1 2">TBRC 1432</strain>
    </source>
</reference>
<dbReference type="SUPFAM" id="SSF48452">
    <property type="entry name" value="TPR-like"/>
    <property type="match status" value="1"/>
</dbReference>
<dbReference type="InterPro" id="IPR011990">
    <property type="entry name" value="TPR-like_helical_dom_sf"/>
</dbReference>
<dbReference type="Proteomes" id="UP001589810">
    <property type="component" value="Unassembled WGS sequence"/>
</dbReference>
<keyword evidence="2" id="KW-1185">Reference proteome</keyword>
<sequence>MDADTIAELLETAEKRRARAAEDPAHLADLADALLNLAVAYNDHGEFPDAIATAEEAVDIWRSADGDHRGSLAVGLATVSGYYLAIGLDEEANAAAAEAANLS</sequence>
<dbReference type="RefSeq" id="WP_273936662.1">
    <property type="nucleotide sequence ID" value="NZ_CP097263.1"/>
</dbReference>
<dbReference type="Gene3D" id="1.25.40.10">
    <property type="entry name" value="Tetratricopeptide repeat domain"/>
    <property type="match status" value="1"/>
</dbReference>
<dbReference type="EMBL" id="JBHLUD010000013">
    <property type="protein sequence ID" value="MFC0546419.1"/>
    <property type="molecule type" value="Genomic_DNA"/>
</dbReference>